<gene>
    <name evidence="2" type="ORF">Slin15195_G021210</name>
</gene>
<reference evidence="2" key="1">
    <citation type="submission" date="2022-06" db="EMBL/GenBank/DDBJ databases">
        <title>Complete genome sequences of two strains of the flax pathogen Septoria linicola.</title>
        <authorList>
            <person name="Lapalu N."/>
            <person name="Simon A."/>
            <person name="Demenou B."/>
            <person name="Paumier D."/>
            <person name="Guillot M.-P."/>
            <person name="Gout L."/>
            <person name="Valade R."/>
        </authorList>
    </citation>
    <scope>NUCLEOTIDE SEQUENCE</scope>
    <source>
        <strain evidence="2">SE15195</strain>
    </source>
</reference>
<protein>
    <submittedName>
        <fullName evidence="2">Uncharacterized protein</fullName>
    </submittedName>
</protein>
<keyword evidence="1" id="KW-0812">Transmembrane</keyword>
<evidence type="ECO:0000313" key="3">
    <source>
        <dbReference type="Proteomes" id="UP001056384"/>
    </source>
</evidence>
<evidence type="ECO:0000313" key="2">
    <source>
        <dbReference type="EMBL" id="USW48802.1"/>
    </source>
</evidence>
<dbReference type="AlphaFoldDB" id="A0A9Q9AGP0"/>
<keyword evidence="3" id="KW-1185">Reference proteome</keyword>
<name>A0A9Q9AGP0_9PEZI</name>
<sequence length="129" mass="15387">MALIWLPILFLSPYQEYFHNPKQHQYPPFFFGVYMACSITIMIPMLYGELYEAYDRWRGLRDEIDATERTWQVRVIEFLRTRGGRVVIGALFARKALWTLPQLLHKGPHEMGFTVGTYIFLLFFVAKRY</sequence>
<keyword evidence="1" id="KW-1133">Transmembrane helix</keyword>
<evidence type="ECO:0000256" key="1">
    <source>
        <dbReference type="SAM" id="Phobius"/>
    </source>
</evidence>
<accession>A0A9Q9AGP0</accession>
<proteinExistence type="predicted"/>
<keyword evidence="1" id="KW-0472">Membrane</keyword>
<organism evidence="2 3">
    <name type="scientific">Septoria linicola</name>
    <dbReference type="NCBI Taxonomy" id="215465"/>
    <lineage>
        <taxon>Eukaryota</taxon>
        <taxon>Fungi</taxon>
        <taxon>Dikarya</taxon>
        <taxon>Ascomycota</taxon>
        <taxon>Pezizomycotina</taxon>
        <taxon>Dothideomycetes</taxon>
        <taxon>Dothideomycetidae</taxon>
        <taxon>Mycosphaerellales</taxon>
        <taxon>Mycosphaerellaceae</taxon>
        <taxon>Septoria</taxon>
    </lineage>
</organism>
<dbReference type="EMBL" id="CP099419">
    <property type="protein sequence ID" value="USW48802.1"/>
    <property type="molecule type" value="Genomic_DNA"/>
</dbReference>
<feature type="transmembrane region" description="Helical" evidence="1">
    <location>
        <begin position="29"/>
        <end position="47"/>
    </location>
</feature>
<dbReference type="Proteomes" id="UP001056384">
    <property type="component" value="Chromosome 2"/>
</dbReference>